<proteinExistence type="predicted"/>
<dbReference type="EMBL" id="CP064936">
    <property type="protein sequence ID" value="QPZ99937.1"/>
    <property type="molecule type" value="Genomic_DNA"/>
</dbReference>
<evidence type="ECO:0000256" key="1">
    <source>
        <dbReference type="ARBA" id="ARBA00004651"/>
    </source>
</evidence>
<evidence type="ECO:0000256" key="3">
    <source>
        <dbReference type="ARBA" id="ARBA00022692"/>
    </source>
</evidence>
<feature type="transmembrane region" description="Helical" evidence="6">
    <location>
        <begin position="12"/>
        <end position="33"/>
    </location>
</feature>
<name>A0A7T3V3X8_9SPIR</name>
<evidence type="ECO:0000256" key="2">
    <source>
        <dbReference type="ARBA" id="ARBA00022475"/>
    </source>
</evidence>
<evidence type="ECO:0000313" key="8">
    <source>
        <dbReference type="EMBL" id="QPZ99937.1"/>
    </source>
</evidence>
<protein>
    <submittedName>
        <fullName evidence="8">ComEC/Rec2 family competence protein</fullName>
    </submittedName>
</protein>
<keyword evidence="9" id="KW-1185">Reference proteome</keyword>
<keyword evidence="2" id="KW-1003">Cell membrane</keyword>
<feature type="transmembrane region" description="Helical" evidence="6">
    <location>
        <begin position="375"/>
        <end position="393"/>
    </location>
</feature>
<evidence type="ECO:0000256" key="6">
    <source>
        <dbReference type="SAM" id="Phobius"/>
    </source>
</evidence>
<dbReference type="InterPro" id="IPR004477">
    <property type="entry name" value="ComEC_N"/>
</dbReference>
<evidence type="ECO:0000256" key="5">
    <source>
        <dbReference type="ARBA" id="ARBA00023136"/>
    </source>
</evidence>
<dbReference type="Proteomes" id="UP000595224">
    <property type="component" value="Chromosome"/>
</dbReference>
<dbReference type="PANTHER" id="PTHR30619:SF7">
    <property type="entry name" value="BETA-LACTAMASE DOMAIN PROTEIN"/>
    <property type="match status" value="1"/>
</dbReference>
<organism evidence="8 9">
    <name type="scientific">Treponema peruense</name>
    <dbReference type="NCBI Taxonomy" id="2787628"/>
    <lineage>
        <taxon>Bacteria</taxon>
        <taxon>Pseudomonadati</taxon>
        <taxon>Spirochaetota</taxon>
        <taxon>Spirochaetia</taxon>
        <taxon>Spirochaetales</taxon>
        <taxon>Treponemataceae</taxon>
        <taxon>Treponema</taxon>
    </lineage>
</organism>
<evidence type="ECO:0000256" key="4">
    <source>
        <dbReference type="ARBA" id="ARBA00022989"/>
    </source>
</evidence>
<accession>A0A7T3V3X8</accession>
<feature type="transmembrane region" description="Helical" evidence="6">
    <location>
        <begin position="235"/>
        <end position="253"/>
    </location>
</feature>
<evidence type="ECO:0000313" key="9">
    <source>
        <dbReference type="Proteomes" id="UP000595224"/>
    </source>
</evidence>
<comment type="subcellular location">
    <subcellularLocation>
        <location evidence="1">Cell membrane</location>
        <topology evidence="1">Multi-pass membrane protein</topology>
    </subcellularLocation>
</comment>
<keyword evidence="5 6" id="KW-0472">Membrane</keyword>
<gene>
    <name evidence="8" type="ORF">IWA51_06520</name>
</gene>
<dbReference type="KEGG" id="tper:IWA51_06520"/>
<dbReference type="PANTHER" id="PTHR30619">
    <property type="entry name" value="DNA INTERNALIZATION/COMPETENCE PROTEIN COMEC/REC2"/>
    <property type="match status" value="1"/>
</dbReference>
<feature type="transmembrane region" description="Helical" evidence="6">
    <location>
        <begin position="265"/>
        <end position="290"/>
    </location>
</feature>
<feature type="transmembrane region" description="Helical" evidence="6">
    <location>
        <begin position="348"/>
        <end position="368"/>
    </location>
</feature>
<feature type="transmembrane region" description="Helical" evidence="6">
    <location>
        <begin position="399"/>
        <end position="418"/>
    </location>
</feature>
<dbReference type="GO" id="GO:0005886">
    <property type="term" value="C:plasma membrane"/>
    <property type="evidence" value="ECO:0007669"/>
    <property type="project" value="UniProtKB-SubCell"/>
</dbReference>
<evidence type="ECO:0000259" key="7">
    <source>
        <dbReference type="Pfam" id="PF03772"/>
    </source>
</evidence>
<dbReference type="Pfam" id="PF03772">
    <property type="entry name" value="Competence"/>
    <property type="match status" value="1"/>
</dbReference>
<dbReference type="AlphaFoldDB" id="A0A7T3V3X8"/>
<feature type="transmembrane region" description="Helical" evidence="6">
    <location>
        <begin position="302"/>
        <end position="328"/>
    </location>
</feature>
<reference evidence="8 9" key="1">
    <citation type="submission" date="2020-11" db="EMBL/GenBank/DDBJ databases">
        <title>Treponema Peruensis nv. sp., first commensal Treponema isolated from human feces.</title>
        <authorList>
            <person name="Belkhou C."/>
            <person name="Raes J."/>
        </authorList>
    </citation>
    <scope>NUCLEOTIDE SEQUENCE [LARGE SCALE GENOMIC DNA]</scope>
    <source>
        <strain evidence="8 9">RCC2812</strain>
    </source>
</reference>
<dbReference type="NCBIfam" id="TIGR00360">
    <property type="entry name" value="ComEC_N-term"/>
    <property type="match status" value="1"/>
</dbReference>
<feature type="domain" description="ComEC/Rec2-related protein" evidence="7">
    <location>
        <begin position="184"/>
        <end position="419"/>
    </location>
</feature>
<dbReference type="RefSeq" id="WP_198441840.1">
    <property type="nucleotide sequence ID" value="NZ_CBCSHE010000003.1"/>
</dbReference>
<feature type="transmembrane region" description="Helical" evidence="6">
    <location>
        <begin position="205"/>
        <end position="223"/>
    </location>
</feature>
<keyword evidence="3 6" id="KW-0812">Transmembrane</keyword>
<sequence length="424" mass="44772">MVEKLKARFANPLIIAAFVCAVFIYSGFVKSPLTPPFYVPARMESVTSLCGTVASNASVVSSGKYYSVMLCADSATAAVSQTDIQLCARGKIKLLVPSKIAEAVYPGKLYSLSNKSVLLESGEKIACSGKWLSSSGMFLVKEAASLGHSPGLKGKILRFRSLCRLALKRLLFSWGDAGGLVLSLLSGSREYVNKSVGDDFKLAGLSHVLALSGMHLSFFAGLTGGSGRRVFGKRYLLFARLAGILFFVWFAGLSPSLFRALLCSLLTLLCSAVFCGPVDSLAVLGASFLVHTVAVPSDVHSAAFMLSYGALAGILLAADCLSCFVRWFLPVPIADSLSASVGAQTATIPVSISLFGMFMPVGIIASVAVTPAVSVFLTVSVAAVLLCLLMPFLSYPFGAIIRLIYAVICGMVRFFAMVPPVEIT</sequence>
<dbReference type="InterPro" id="IPR052159">
    <property type="entry name" value="Competence_DNA_uptake"/>
</dbReference>
<keyword evidence="4 6" id="KW-1133">Transmembrane helix</keyword>